<dbReference type="EMBL" id="ODYU01001765">
    <property type="protein sequence ID" value="SOQ38423.1"/>
    <property type="molecule type" value="Genomic_DNA"/>
</dbReference>
<proteinExistence type="predicted"/>
<protein>
    <submittedName>
        <fullName evidence="1">SFRICE_004540</fullName>
    </submittedName>
</protein>
<reference evidence="1" key="1">
    <citation type="submission" date="2016-07" db="EMBL/GenBank/DDBJ databases">
        <authorList>
            <person name="Bretaudeau A."/>
        </authorList>
    </citation>
    <scope>NUCLEOTIDE SEQUENCE</scope>
    <source>
        <strain evidence="1">Rice</strain>
        <tissue evidence="1">Whole body</tissue>
    </source>
</reference>
<evidence type="ECO:0000313" key="1">
    <source>
        <dbReference type="EMBL" id="SOQ38423.1"/>
    </source>
</evidence>
<sequence length="144" mass="16412">MGQRVIRPSHMVGPAGLMPDPELRTNKRVTGALGRKAGVETRCRVRDCSEVKCFGSQTRTTHNRFASRRVQMLRVNKPVNEQADHLMVSDHRHPWSPETPEALKVRCRPFEGPVRVVLIQRGRKSSNDFSRLELGERESQTLTD</sequence>
<name>A0A2H1VC50_SPOFR</name>
<dbReference type="AlphaFoldDB" id="A0A2H1VC50"/>
<organism evidence="1">
    <name type="scientific">Spodoptera frugiperda</name>
    <name type="common">Fall armyworm</name>
    <dbReference type="NCBI Taxonomy" id="7108"/>
    <lineage>
        <taxon>Eukaryota</taxon>
        <taxon>Metazoa</taxon>
        <taxon>Ecdysozoa</taxon>
        <taxon>Arthropoda</taxon>
        <taxon>Hexapoda</taxon>
        <taxon>Insecta</taxon>
        <taxon>Pterygota</taxon>
        <taxon>Neoptera</taxon>
        <taxon>Endopterygota</taxon>
        <taxon>Lepidoptera</taxon>
        <taxon>Glossata</taxon>
        <taxon>Ditrysia</taxon>
        <taxon>Noctuoidea</taxon>
        <taxon>Noctuidae</taxon>
        <taxon>Amphipyrinae</taxon>
        <taxon>Spodoptera</taxon>
    </lineage>
</organism>
<accession>A0A2H1VC50</accession>
<gene>
    <name evidence="1" type="ORF">SFRICE_004540</name>
</gene>